<name>A0A0N4XW43_NIPBR</name>
<reference evidence="2 3" key="2">
    <citation type="submission" date="2018-11" db="EMBL/GenBank/DDBJ databases">
        <authorList>
            <consortium name="Pathogen Informatics"/>
        </authorList>
    </citation>
    <scope>NUCLEOTIDE SEQUENCE [LARGE SCALE GENOMIC DNA]</scope>
</reference>
<feature type="region of interest" description="Disordered" evidence="1">
    <location>
        <begin position="53"/>
        <end position="72"/>
    </location>
</feature>
<keyword evidence="3" id="KW-1185">Reference proteome</keyword>
<protein>
    <submittedName>
        <fullName evidence="2 4">Uncharacterized protein</fullName>
    </submittedName>
</protein>
<evidence type="ECO:0000313" key="4">
    <source>
        <dbReference type="WBParaSite" id="NBR_0000708001-mRNA-1"/>
    </source>
</evidence>
<feature type="compositionally biased region" description="Basic and acidic residues" evidence="1">
    <location>
        <begin position="58"/>
        <end position="72"/>
    </location>
</feature>
<dbReference type="AlphaFoldDB" id="A0A0N4XW43"/>
<evidence type="ECO:0000256" key="1">
    <source>
        <dbReference type="SAM" id="MobiDB-lite"/>
    </source>
</evidence>
<dbReference type="Proteomes" id="UP000271162">
    <property type="component" value="Unassembled WGS sequence"/>
</dbReference>
<gene>
    <name evidence="2" type="ORF">NBR_LOCUS7081</name>
</gene>
<dbReference type="EMBL" id="UYSL01019857">
    <property type="protein sequence ID" value="VDL70670.1"/>
    <property type="molecule type" value="Genomic_DNA"/>
</dbReference>
<dbReference type="WBParaSite" id="NBR_0000708001-mRNA-1">
    <property type="protein sequence ID" value="NBR_0000708001-mRNA-1"/>
    <property type="gene ID" value="NBR_0000708001"/>
</dbReference>
<reference evidence="4" key="1">
    <citation type="submission" date="2017-02" db="UniProtKB">
        <authorList>
            <consortium name="WormBaseParasite"/>
        </authorList>
    </citation>
    <scope>IDENTIFICATION</scope>
</reference>
<sequence>MSRDRCDQISVEHSIISHLRIAAKIMDKAEQRVDDNRLMMMMVMMMVVHFGGGGGDGDGLRRSGERRGSSLL</sequence>
<accession>A0A0N4XW43</accession>
<evidence type="ECO:0000313" key="2">
    <source>
        <dbReference type="EMBL" id="VDL70670.1"/>
    </source>
</evidence>
<evidence type="ECO:0000313" key="3">
    <source>
        <dbReference type="Proteomes" id="UP000271162"/>
    </source>
</evidence>
<organism evidence="4">
    <name type="scientific">Nippostrongylus brasiliensis</name>
    <name type="common">Rat hookworm</name>
    <dbReference type="NCBI Taxonomy" id="27835"/>
    <lineage>
        <taxon>Eukaryota</taxon>
        <taxon>Metazoa</taxon>
        <taxon>Ecdysozoa</taxon>
        <taxon>Nematoda</taxon>
        <taxon>Chromadorea</taxon>
        <taxon>Rhabditida</taxon>
        <taxon>Rhabditina</taxon>
        <taxon>Rhabditomorpha</taxon>
        <taxon>Strongyloidea</taxon>
        <taxon>Heligmosomidae</taxon>
        <taxon>Nippostrongylus</taxon>
    </lineage>
</organism>
<proteinExistence type="predicted"/>